<evidence type="ECO:0000313" key="2">
    <source>
        <dbReference type="Proteomes" id="UP000178176"/>
    </source>
</evidence>
<dbReference type="Proteomes" id="UP000178176">
    <property type="component" value="Unassembled WGS sequence"/>
</dbReference>
<comment type="caution">
    <text evidence="1">The sequence shown here is derived from an EMBL/GenBank/DDBJ whole genome shotgun (WGS) entry which is preliminary data.</text>
</comment>
<dbReference type="EMBL" id="MEXH01000010">
    <property type="protein sequence ID" value="OGC92666.1"/>
    <property type="molecule type" value="Genomic_DNA"/>
</dbReference>
<accession>A0A1F4YFZ6</accession>
<gene>
    <name evidence="1" type="ORF">A2876_03485</name>
</gene>
<organism evidence="1 2">
    <name type="scientific">Candidatus Amesbacteria bacterium RIFCSPHIGHO2_01_FULL_48_32b</name>
    <dbReference type="NCBI Taxonomy" id="1797253"/>
    <lineage>
        <taxon>Bacteria</taxon>
        <taxon>Candidatus Amesiibacteriota</taxon>
    </lineage>
</organism>
<reference evidence="1 2" key="1">
    <citation type="journal article" date="2016" name="Nat. Commun.">
        <title>Thousands of microbial genomes shed light on interconnected biogeochemical processes in an aquifer system.</title>
        <authorList>
            <person name="Anantharaman K."/>
            <person name="Brown C.T."/>
            <person name="Hug L.A."/>
            <person name="Sharon I."/>
            <person name="Castelle C.J."/>
            <person name="Probst A.J."/>
            <person name="Thomas B.C."/>
            <person name="Singh A."/>
            <person name="Wilkins M.J."/>
            <person name="Karaoz U."/>
            <person name="Brodie E.L."/>
            <person name="Williams K.H."/>
            <person name="Hubbard S.S."/>
            <person name="Banfield J.F."/>
        </authorList>
    </citation>
    <scope>NUCLEOTIDE SEQUENCE [LARGE SCALE GENOMIC DNA]</scope>
</reference>
<evidence type="ECO:0000313" key="1">
    <source>
        <dbReference type="EMBL" id="OGC92666.1"/>
    </source>
</evidence>
<name>A0A1F4YFZ6_9BACT</name>
<sequence length="68" mass="7652">MIQSETDYVLAVLKHHTQRLLGGENTPELDVTLAFTISLARKSGASPDQIRQALKLPTISQRPVYYRN</sequence>
<protein>
    <submittedName>
        <fullName evidence="1">Uncharacterized protein</fullName>
    </submittedName>
</protein>
<proteinExistence type="predicted"/>
<dbReference type="AlphaFoldDB" id="A0A1F4YFZ6"/>